<dbReference type="GO" id="GO:0005737">
    <property type="term" value="C:cytoplasm"/>
    <property type="evidence" value="ECO:0007669"/>
    <property type="project" value="TreeGrafter"/>
</dbReference>
<keyword evidence="2" id="KW-0863">Zinc-finger</keyword>
<organism evidence="6 7">
    <name type="scientific">Frankliniella fusca</name>
    <dbReference type="NCBI Taxonomy" id="407009"/>
    <lineage>
        <taxon>Eukaryota</taxon>
        <taxon>Metazoa</taxon>
        <taxon>Ecdysozoa</taxon>
        <taxon>Arthropoda</taxon>
        <taxon>Hexapoda</taxon>
        <taxon>Insecta</taxon>
        <taxon>Pterygota</taxon>
        <taxon>Neoptera</taxon>
        <taxon>Paraneoptera</taxon>
        <taxon>Thysanoptera</taxon>
        <taxon>Terebrantia</taxon>
        <taxon>Thripoidea</taxon>
        <taxon>Thripidae</taxon>
        <taxon>Frankliniella</taxon>
    </lineage>
</organism>
<dbReference type="EMBL" id="JAHWGI010001278">
    <property type="protein sequence ID" value="KAK3927051.1"/>
    <property type="molecule type" value="Genomic_DNA"/>
</dbReference>
<dbReference type="Pfam" id="PF00622">
    <property type="entry name" value="SPRY"/>
    <property type="match status" value="1"/>
</dbReference>
<evidence type="ECO:0000313" key="7">
    <source>
        <dbReference type="Proteomes" id="UP001219518"/>
    </source>
</evidence>
<reference evidence="6" key="2">
    <citation type="journal article" date="2023" name="BMC Genomics">
        <title>Pest status, molecular evolution, and epigenetic factors derived from the genome assembly of Frankliniella fusca, a thysanopteran phytovirus vector.</title>
        <authorList>
            <person name="Catto M.A."/>
            <person name="Labadie P.E."/>
            <person name="Jacobson A.L."/>
            <person name="Kennedy G.G."/>
            <person name="Srinivasan R."/>
            <person name="Hunt B.G."/>
        </authorList>
    </citation>
    <scope>NUCLEOTIDE SEQUENCE</scope>
    <source>
        <strain evidence="6">PL_HMW_Pooled</strain>
    </source>
</reference>
<accession>A0AAE1LNQ8</accession>
<dbReference type="Pfam" id="PF25576">
    <property type="entry name" value="TPR_RNF123"/>
    <property type="match status" value="1"/>
</dbReference>
<dbReference type="GO" id="GO:0051603">
    <property type="term" value="P:proteolysis involved in protein catabolic process"/>
    <property type="evidence" value="ECO:0007669"/>
    <property type="project" value="TreeGrafter"/>
</dbReference>
<dbReference type="PROSITE" id="PS50188">
    <property type="entry name" value="B302_SPRY"/>
    <property type="match status" value="1"/>
</dbReference>
<dbReference type="InterPro" id="IPR057987">
    <property type="entry name" value="TPR_RNF123/RKP"/>
</dbReference>
<dbReference type="GO" id="GO:0008270">
    <property type="term" value="F:zinc ion binding"/>
    <property type="evidence" value="ECO:0007669"/>
    <property type="project" value="UniProtKB-KW"/>
</dbReference>
<sequence>MSFLRRVVEHIFGSEFLQSCNGLEMETTQEISNTLIINSIQSQLETQILHSSQREEKRNVIENGRVGNIKVCLDLLELSNRVSSYDSFKIIGAGHFGTVKTNCGVFKGKWQYEVLLLSTGVMQIGWASFNSKFGVGQGVGDTYDSYAFDGCRVRKWNMTADDYGEKWEEDDVIGCCIDLDAGCVEFFRNGKSMGIAFKNILMGAGIVYFPTVSLQRKEGVIANFGATPFYYPVPGYSPIQQPPNNDLESVTFLLNCFHKLISMMDSRTAPDLVSADSTHSNEAVLMEIGKILTSSIVPFLSNPYIMEAKFIPFIHGLCETESQATGQGQVRPSARITTTKSTTANMVNNRKLNIFLDLLWAFSEKGDLNIWTNTFVSRLTAKFQHNLRPLVLDLIPQKEAIIVLHGVSHHKKFRQYLMRHVLFEGVKFPWLMNIIIPPIESSTFWDCEPKVEINQRAYSATVSRINSAMTALEDMQVDLVITLMDNTDGSANESSSRNIFLSKLQTLRRQFYALYRVDPLRSPGSPLFLVQPLFQRLTRVVEVLCEKETSILYPEAVPSTKFYDGSLSYYDIDRLGGVLLFLLKTFLGDLEERLGVSHSNQAENSVGTDEPQSFADSSTSTVRHNALIPAINFPNVSSRMLDVFDEIVQIETWGEHQDIPNPNVAENSPLVKEPLDVNNVLIEILDTLVLFYHISCKTQSLTENTHSQQTKVEGLAHSLQERKDEMKFYQASCPVSRQRHASVLKVLESSNKMLLDHLNKNTSHLATLQATRYPSRLSRFFRSILNTMEASADDEHLFHFVPEFYLDCLIDLLKDLNYEARQTLVSLPITPDREQLMLEAVKFVCYHIDDQRIRIARAKDALLLTLLDIVTSPILLEVLHHIPAECQMNMIKFLLQPYENRAWANSNWILVRIWHGSPSSFACDKRWSAYLKYKLRPRPLSYPINPLNLECDPYPSYVLQEKIKNLLLDEPDAATAFLNSLLNQLNWAFSEFIGMLQELQNVSDRQERVLVESRQLKICATCFDLTLALLRVLEMVCVLALPVFIRLDHPNSNFLLARLCQLICQVLSRASSQDGCFHHIITLEIPGLENVNHLPILTAVCGILLAVLKEDLEGYSDNPVTEVPRVTKTLLVEPSFQLSSFTFLLDDNPNLFSLHYYTEYIKDEEISVIGKMLKMIIHYHDACIDSNTATNSADEDEMCPICFAYPISTIITKVTDGEGKVVYDEANQLLQPARKEL</sequence>
<dbReference type="InterPro" id="IPR045129">
    <property type="entry name" value="RNF123/RKP/RSPRY1"/>
</dbReference>
<dbReference type="InterPro" id="IPR001870">
    <property type="entry name" value="B30.2/SPRY"/>
</dbReference>
<keyword evidence="3" id="KW-0862">Zinc</keyword>
<protein>
    <submittedName>
        <fullName evidence="6">E3 ubiquitin-protein ligase RNF123</fullName>
    </submittedName>
</protein>
<dbReference type="GO" id="GO:0004842">
    <property type="term" value="F:ubiquitin-protein transferase activity"/>
    <property type="evidence" value="ECO:0007669"/>
    <property type="project" value="InterPro"/>
</dbReference>
<reference evidence="6" key="1">
    <citation type="submission" date="2021-07" db="EMBL/GenBank/DDBJ databases">
        <authorList>
            <person name="Catto M.A."/>
            <person name="Jacobson A."/>
            <person name="Kennedy G."/>
            <person name="Labadie P."/>
            <person name="Hunt B.G."/>
            <person name="Srinivasan R."/>
        </authorList>
    </citation>
    <scope>NUCLEOTIDE SEQUENCE</scope>
    <source>
        <strain evidence="6">PL_HMW_Pooled</strain>
        <tissue evidence="6">Head</tissue>
    </source>
</reference>
<comment type="caution">
    <text evidence="6">The sequence shown here is derived from an EMBL/GenBank/DDBJ whole genome shotgun (WGS) entry which is preliminary data.</text>
</comment>
<dbReference type="PANTHER" id="PTHR13363">
    <property type="entry name" value="RING FINGER AND SRY DOMAIN-CONTAINING"/>
    <property type="match status" value="1"/>
</dbReference>
<keyword evidence="1" id="KW-0479">Metal-binding</keyword>
<dbReference type="InterPro" id="IPR013320">
    <property type="entry name" value="ConA-like_dom_sf"/>
</dbReference>
<proteinExistence type="predicted"/>
<dbReference type="InterPro" id="IPR003877">
    <property type="entry name" value="SPRY_dom"/>
</dbReference>
<dbReference type="SUPFAM" id="SSF49899">
    <property type="entry name" value="Concanavalin A-like lectins/glucanases"/>
    <property type="match status" value="1"/>
</dbReference>
<dbReference type="AlphaFoldDB" id="A0AAE1LNQ8"/>
<keyword evidence="7" id="KW-1185">Reference proteome</keyword>
<feature type="domain" description="B30.2/SPRY" evidence="5">
    <location>
        <begin position="38"/>
        <end position="229"/>
    </location>
</feature>
<evidence type="ECO:0000256" key="3">
    <source>
        <dbReference type="ARBA" id="ARBA00022833"/>
    </source>
</evidence>
<feature type="region of interest" description="Disordered" evidence="4">
    <location>
        <begin position="599"/>
        <end position="618"/>
    </location>
</feature>
<dbReference type="PANTHER" id="PTHR13363:SF5">
    <property type="entry name" value="E3 UBIQUITIN-PROTEIN LIGASE RNF123"/>
    <property type="match status" value="1"/>
</dbReference>
<name>A0AAE1LNQ8_9NEOP</name>
<evidence type="ECO:0000256" key="2">
    <source>
        <dbReference type="ARBA" id="ARBA00022771"/>
    </source>
</evidence>
<dbReference type="Proteomes" id="UP001219518">
    <property type="component" value="Unassembled WGS sequence"/>
</dbReference>
<dbReference type="SMART" id="SM00449">
    <property type="entry name" value="SPRY"/>
    <property type="match status" value="1"/>
</dbReference>
<evidence type="ECO:0000313" key="6">
    <source>
        <dbReference type="EMBL" id="KAK3927051.1"/>
    </source>
</evidence>
<evidence type="ECO:0000259" key="5">
    <source>
        <dbReference type="PROSITE" id="PS50188"/>
    </source>
</evidence>
<evidence type="ECO:0000256" key="1">
    <source>
        <dbReference type="ARBA" id="ARBA00022723"/>
    </source>
</evidence>
<evidence type="ECO:0000256" key="4">
    <source>
        <dbReference type="SAM" id="MobiDB-lite"/>
    </source>
</evidence>
<dbReference type="InterPro" id="IPR043136">
    <property type="entry name" value="B30.2/SPRY_sf"/>
</dbReference>
<gene>
    <name evidence="6" type="ORF">KUF71_015357</name>
</gene>
<dbReference type="Gene3D" id="2.60.120.920">
    <property type="match status" value="1"/>
</dbReference>